<keyword evidence="1 4" id="KW-0489">Methyltransferase</keyword>
<accession>A0A426TTE2</accession>
<reference evidence="6 7" key="1">
    <citation type="submission" date="2018-12" db="EMBL/GenBank/DDBJ databases">
        <title>Genome Sequence of Candidatus Viridilinea halotolerans isolated from saline sulfide-rich spring.</title>
        <authorList>
            <person name="Grouzdev D.S."/>
            <person name="Burganskaya E.I."/>
            <person name="Krutkina M.S."/>
            <person name="Sukhacheva M.V."/>
            <person name="Gorlenko V.M."/>
        </authorList>
    </citation>
    <scope>NUCLEOTIDE SEQUENCE [LARGE SCALE GENOMIC DNA]</scope>
    <source>
        <strain evidence="6">Chok-6</strain>
    </source>
</reference>
<evidence type="ECO:0000313" key="6">
    <source>
        <dbReference type="EMBL" id="RRR67779.1"/>
    </source>
</evidence>
<dbReference type="EMBL" id="RSAS01000763">
    <property type="protein sequence ID" value="RRR67779.1"/>
    <property type="molecule type" value="Genomic_DNA"/>
</dbReference>
<evidence type="ECO:0000256" key="1">
    <source>
        <dbReference type="ARBA" id="ARBA00022603"/>
    </source>
</evidence>
<dbReference type="CDD" id="cd02440">
    <property type="entry name" value="AdoMet_MTases"/>
    <property type="match status" value="1"/>
</dbReference>
<dbReference type="InterPro" id="IPR030390">
    <property type="entry name" value="MeTrfase_TrmA_AS"/>
</dbReference>
<feature type="binding site" evidence="4">
    <location>
        <position position="261"/>
    </location>
    <ligand>
        <name>S-adenosyl-L-methionine</name>
        <dbReference type="ChEBI" id="CHEBI:59789"/>
    </ligand>
</feature>
<comment type="caution">
    <text evidence="6">The sequence shown here is derived from an EMBL/GenBank/DDBJ whole genome shotgun (WGS) entry which is preliminary data.</text>
</comment>
<evidence type="ECO:0000256" key="3">
    <source>
        <dbReference type="ARBA" id="ARBA00022691"/>
    </source>
</evidence>
<dbReference type="Gene3D" id="2.40.50.1070">
    <property type="match status" value="1"/>
</dbReference>
<keyword evidence="3 4" id="KW-0949">S-adenosyl-L-methionine</keyword>
<evidence type="ECO:0000313" key="7">
    <source>
        <dbReference type="Proteomes" id="UP000280307"/>
    </source>
</evidence>
<feature type="binding site" evidence="4">
    <location>
        <position position="282"/>
    </location>
    <ligand>
        <name>S-adenosyl-L-methionine</name>
        <dbReference type="ChEBI" id="CHEBI:59789"/>
    </ligand>
</feature>
<dbReference type="Gene3D" id="3.40.50.150">
    <property type="entry name" value="Vaccinia Virus protein VP39"/>
    <property type="match status" value="1"/>
</dbReference>
<dbReference type="PANTHER" id="PTHR11061:SF30">
    <property type="entry name" value="TRNA (URACIL(54)-C(5))-METHYLTRANSFERASE"/>
    <property type="match status" value="1"/>
</dbReference>
<feature type="active site" description="Nucleophile" evidence="4">
    <location>
        <position position="355"/>
    </location>
</feature>
<dbReference type="InterPro" id="IPR010280">
    <property type="entry name" value="U5_MeTrfase_fam"/>
</dbReference>
<dbReference type="InterPro" id="IPR029063">
    <property type="entry name" value="SAM-dependent_MTases_sf"/>
</dbReference>
<dbReference type="PROSITE" id="PS01230">
    <property type="entry name" value="TRMA_1"/>
    <property type="match status" value="1"/>
</dbReference>
<evidence type="ECO:0000256" key="2">
    <source>
        <dbReference type="ARBA" id="ARBA00022679"/>
    </source>
</evidence>
<proteinExistence type="inferred from homology"/>
<sequence>MRAKELRQLVTTLARQGAPVEPRCPHAGECGGCAFQDRTYSDQVAAKATALSRVFAAAGITLPDGPEVAVVPSPDPFAYRTRMDYVATKGRFGLRARGKFNYIIELTTCHLIPPSAFAVAHLLWRTAQELGLPDYNVRTHEGFLRYLVVRRSPNESLLLAAVTAAGPYEAAMEHLATTALAQPGVASFYWLLNDSLTDLSFGTPVRHWGAELLAMGNAPDQLVIGPNTFFQNNIHLLDQLCDAVLAATTATGRPERVADLYGGVGTLALRLAPHVGAVDCVEAVAESAALAERNAVAAGASNLRAIAHDVLPFLRTQAPAAYPVVVADPPRTGLGPDVCAELLRLAPDRIVYVSCNPLTQSEDLHNLLSTYRLTALCGYDMFPHTPHVETLAILERQGCS</sequence>
<dbReference type="PANTHER" id="PTHR11061">
    <property type="entry name" value="RNA M5U METHYLTRANSFERASE"/>
    <property type="match status" value="1"/>
</dbReference>
<dbReference type="PROSITE" id="PS51687">
    <property type="entry name" value="SAM_MT_RNA_M5U"/>
    <property type="match status" value="1"/>
</dbReference>
<feature type="binding site" evidence="4">
    <location>
        <position position="231"/>
    </location>
    <ligand>
        <name>S-adenosyl-L-methionine</name>
        <dbReference type="ChEBI" id="CHEBI:59789"/>
    </ligand>
</feature>
<feature type="binding site" evidence="4">
    <location>
        <position position="328"/>
    </location>
    <ligand>
        <name>S-adenosyl-L-methionine</name>
        <dbReference type="ChEBI" id="CHEBI:59789"/>
    </ligand>
</feature>
<evidence type="ECO:0000256" key="4">
    <source>
        <dbReference type="PROSITE-ProRule" id="PRU01024"/>
    </source>
</evidence>
<keyword evidence="2 4" id="KW-0808">Transferase</keyword>
<feature type="active site" evidence="5">
    <location>
        <position position="355"/>
    </location>
</feature>
<comment type="similarity">
    <text evidence="4">Belongs to the class I-like SAM-binding methyltransferase superfamily. RNA M5U methyltransferase family.</text>
</comment>
<protein>
    <submittedName>
        <fullName evidence="6">Class I SAM-dependent RNA methyltransferase</fullName>
    </submittedName>
</protein>
<dbReference type="SUPFAM" id="SSF53335">
    <property type="entry name" value="S-adenosyl-L-methionine-dependent methyltransferases"/>
    <property type="match status" value="1"/>
</dbReference>
<gene>
    <name evidence="6" type="ORF">EI684_18460</name>
</gene>
<dbReference type="Pfam" id="PF05958">
    <property type="entry name" value="tRNA_U5-meth_tr"/>
    <property type="match status" value="1"/>
</dbReference>
<evidence type="ECO:0000256" key="5">
    <source>
        <dbReference type="PROSITE-ProRule" id="PRU10015"/>
    </source>
</evidence>
<name>A0A426TTE2_9CHLR</name>
<dbReference type="AlphaFoldDB" id="A0A426TTE2"/>
<dbReference type="GO" id="GO:0070475">
    <property type="term" value="P:rRNA base methylation"/>
    <property type="evidence" value="ECO:0007669"/>
    <property type="project" value="TreeGrafter"/>
</dbReference>
<dbReference type="GO" id="GO:0070041">
    <property type="term" value="F:rRNA (uridine-C5-)-methyltransferase activity"/>
    <property type="evidence" value="ECO:0007669"/>
    <property type="project" value="TreeGrafter"/>
</dbReference>
<dbReference type="Proteomes" id="UP000280307">
    <property type="component" value="Unassembled WGS sequence"/>
</dbReference>
<organism evidence="6 7">
    <name type="scientific">Candidatus Viridilinea halotolerans</name>
    <dbReference type="NCBI Taxonomy" id="2491704"/>
    <lineage>
        <taxon>Bacteria</taxon>
        <taxon>Bacillati</taxon>
        <taxon>Chloroflexota</taxon>
        <taxon>Chloroflexia</taxon>
        <taxon>Chloroflexales</taxon>
        <taxon>Chloroflexineae</taxon>
        <taxon>Oscillochloridaceae</taxon>
        <taxon>Candidatus Viridilinea</taxon>
    </lineage>
</organism>